<dbReference type="EMBL" id="CP000826">
    <property type="protein sequence ID" value="ABV41976.1"/>
    <property type="molecule type" value="Genomic_DNA"/>
</dbReference>
<comment type="subcellular location">
    <subcellularLocation>
        <location evidence="1">Fimbrium</location>
    </subcellularLocation>
</comment>
<dbReference type="GO" id="GO:0043709">
    <property type="term" value="P:cell adhesion involved in single-species biofilm formation"/>
    <property type="evidence" value="ECO:0007669"/>
    <property type="project" value="TreeGrafter"/>
</dbReference>
<feature type="signal peptide" evidence="5">
    <location>
        <begin position="1"/>
        <end position="39"/>
    </location>
</feature>
<dbReference type="InterPro" id="IPR008966">
    <property type="entry name" value="Adhesion_dom_sf"/>
</dbReference>
<protein>
    <submittedName>
        <fullName evidence="7">Fimbrial protein</fullName>
    </submittedName>
</protein>
<keyword evidence="3 5" id="KW-0732">Signal</keyword>
<evidence type="ECO:0000256" key="3">
    <source>
        <dbReference type="ARBA" id="ARBA00022729"/>
    </source>
</evidence>
<feature type="domain" description="Fimbrial-type adhesion" evidence="6">
    <location>
        <begin position="211"/>
        <end position="355"/>
    </location>
</feature>
<evidence type="ECO:0000256" key="4">
    <source>
        <dbReference type="ARBA" id="ARBA00023263"/>
    </source>
</evidence>
<dbReference type="AlphaFoldDB" id="A8GFT6"/>
<feature type="chain" id="PRO_5002720426" evidence="5">
    <location>
        <begin position="40"/>
        <end position="355"/>
    </location>
</feature>
<dbReference type="Gene3D" id="2.60.40.1090">
    <property type="entry name" value="Fimbrial-type adhesion domain"/>
    <property type="match status" value="1"/>
</dbReference>
<gene>
    <name evidence="7" type="ordered locus">Spro_2875</name>
</gene>
<proteinExistence type="inferred from homology"/>
<dbReference type="PANTHER" id="PTHR33420">
    <property type="entry name" value="FIMBRIAL SUBUNIT ELFA-RELATED"/>
    <property type="match status" value="1"/>
</dbReference>
<evidence type="ECO:0000256" key="2">
    <source>
        <dbReference type="ARBA" id="ARBA00006671"/>
    </source>
</evidence>
<dbReference type="InterPro" id="IPR050263">
    <property type="entry name" value="Bact_Fimbrial_Adh_Pro"/>
</dbReference>
<dbReference type="PANTHER" id="PTHR33420:SF3">
    <property type="entry name" value="FIMBRIAL SUBUNIT ELFA"/>
    <property type="match status" value="1"/>
</dbReference>
<dbReference type="STRING" id="399741.Spro_2875"/>
<dbReference type="eggNOG" id="COG3539">
    <property type="taxonomic scope" value="Bacteria"/>
</dbReference>
<dbReference type="HOGENOM" id="CLU_058392_0_0_6"/>
<organism evidence="7">
    <name type="scientific">Serratia proteamaculans (strain 568)</name>
    <dbReference type="NCBI Taxonomy" id="399741"/>
    <lineage>
        <taxon>Bacteria</taxon>
        <taxon>Pseudomonadati</taxon>
        <taxon>Pseudomonadota</taxon>
        <taxon>Gammaproteobacteria</taxon>
        <taxon>Enterobacterales</taxon>
        <taxon>Yersiniaceae</taxon>
        <taxon>Serratia</taxon>
    </lineage>
</organism>
<name>A8GFT6_SERP5</name>
<accession>A8GFT6</accession>
<dbReference type="KEGG" id="spe:Spro_2875"/>
<evidence type="ECO:0000259" key="6">
    <source>
        <dbReference type="Pfam" id="PF00419"/>
    </source>
</evidence>
<dbReference type="GO" id="GO:0009289">
    <property type="term" value="C:pilus"/>
    <property type="evidence" value="ECO:0007669"/>
    <property type="project" value="UniProtKB-SubCell"/>
</dbReference>
<dbReference type="InterPro" id="IPR000259">
    <property type="entry name" value="Adhesion_dom_fimbrial"/>
</dbReference>
<dbReference type="Pfam" id="PF00419">
    <property type="entry name" value="Fimbrial"/>
    <property type="match status" value="1"/>
</dbReference>
<comment type="similarity">
    <text evidence="2">Belongs to the fimbrial protein family.</text>
</comment>
<dbReference type="Gene3D" id="2.60.40.3310">
    <property type="match status" value="1"/>
</dbReference>
<keyword evidence="4" id="KW-0281">Fimbrium</keyword>
<sequence precursor="true">MNIPIKKRRLTIATTYCLKTRCLVAGVALMGLYSQQGLAFDCRPRTASITLDLGNIDLKKDIANLTNLSPIIDSIETGHNCLADASYTLSGVKAYGADTGQKIGVIKIFASNVSGVGFTMAARESNQSFYATWIGQSYGYPPRFNDAVLVAGRGPIMPHGSPPEGYNYRMTASIQLYKTGDIGSGTLSGKIGALIAYHNANPPRWATEIPIYITGTITKATCSLTNTSISVPLGDISATNFSSIGATFSEKKFNVDLNCDPEIKVSVSLSGTQSTETTDTSVLALTGAGQSGVVSGLGVQILSDGTLLKRGTNLLVKTVAGGKESLQFSARYYQTKKDVTVGKANTAATLNFTYQ</sequence>
<dbReference type="OrthoDB" id="6497817at2"/>
<evidence type="ECO:0000256" key="5">
    <source>
        <dbReference type="SAM" id="SignalP"/>
    </source>
</evidence>
<dbReference type="SUPFAM" id="SSF49401">
    <property type="entry name" value="Bacterial adhesins"/>
    <property type="match status" value="1"/>
</dbReference>
<dbReference type="InterPro" id="IPR036937">
    <property type="entry name" value="Adhesion_dom_fimbrial_sf"/>
</dbReference>
<evidence type="ECO:0000313" key="7">
    <source>
        <dbReference type="EMBL" id="ABV41976.1"/>
    </source>
</evidence>
<reference evidence="7" key="1">
    <citation type="submission" date="2007-09" db="EMBL/GenBank/DDBJ databases">
        <title>Complete sequence of chromosome of Serratia proteamaculans 568.</title>
        <authorList>
            <consortium name="US DOE Joint Genome Institute"/>
            <person name="Copeland A."/>
            <person name="Lucas S."/>
            <person name="Lapidus A."/>
            <person name="Barry K."/>
            <person name="Glavina del Rio T."/>
            <person name="Dalin E."/>
            <person name="Tice H."/>
            <person name="Pitluck S."/>
            <person name="Chain P."/>
            <person name="Malfatti S."/>
            <person name="Shin M."/>
            <person name="Vergez L."/>
            <person name="Schmutz J."/>
            <person name="Larimer F."/>
            <person name="Land M."/>
            <person name="Hauser L."/>
            <person name="Kyrpides N."/>
            <person name="Kim E."/>
            <person name="Taghavi S."/>
            <person name="Newman L."/>
            <person name="Vangronsveld J."/>
            <person name="van der Lelie D."/>
            <person name="Richardson P."/>
        </authorList>
    </citation>
    <scope>NUCLEOTIDE SEQUENCE [LARGE SCALE GENOMIC DNA]</scope>
    <source>
        <strain evidence="7">568</strain>
    </source>
</reference>
<evidence type="ECO:0000256" key="1">
    <source>
        <dbReference type="ARBA" id="ARBA00004561"/>
    </source>
</evidence>